<protein>
    <recommendedName>
        <fullName evidence="1">HTH cro/C1-type domain-containing protein</fullName>
    </recommendedName>
</protein>
<feature type="domain" description="HTH cro/C1-type" evidence="1">
    <location>
        <begin position="4"/>
        <end position="57"/>
    </location>
</feature>
<name>G5GM83_9FIRM</name>
<dbReference type="PROSITE" id="PS50943">
    <property type="entry name" value="HTH_CROC1"/>
    <property type="match status" value="1"/>
</dbReference>
<dbReference type="OrthoDB" id="1859224at2"/>
<keyword evidence="3" id="KW-1185">Reference proteome</keyword>
<dbReference type="EMBL" id="ACZM01000003">
    <property type="protein sequence ID" value="EHG22328.1"/>
    <property type="molecule type" value="Genomic_DNA"/>
</dbReference>
<dbReference type="GO" id="GO:0003677">
    <property type="term" value="F:DNA binding"/>
    <property type="evidence" value="ECO:0007669"/>
    <property type="project" value="InterPro"/>
</dbReference>
<dbReference type="CDD" id="cd00093">
    <property type="entry name" value="HTH_XRE"/>
    <property type="match status" value="1"/>
</dbReference>
<dbReference type="STRING" id="679201.HMPREF9334_00364"/>
<dbReference type="eggNOG" id="COG1396">
    <property type="taxonomic scope" value="Bacteria"/>
</dbReference>
<dbReference type="AlphaFoldDB" id="G5GM83"/>
<dbReference type="SMART" id="SM00530">
    <property type="entry name" value="HTH_XRE"/>
    <property type="match status" value="1"/>
</dbReference>
<dbReference type="InterPro" id="IPR010982">
    <property type="entry name" value="Lambda_DNA-bd_dom_sf"/>
</dbReference>
<evidence type="ECO:0000313" key="2">
    <source>
        <dbReference type="EMBL" id="EHG22328.1"/>
    </source>
</evidence>
<comment type="caution">
    <text evidence="2">The sequence shown here is derived from an EMBL/GenBank/DDBJ whole genome shotgun (WGS) entry which is preliminary data.</text>
</comment>
<organism evidence="2 3">
    <name type="scientific">Selenomonas infelix ATCC 43532</name>
    <dbReference type="NCBI Taxonomy" id="679201"/>
    <lineage>
        <taxon>Bacteria</taxon>
        <taxon>Bacillati</taxon>
        <taxon>Bacillota</taxon>
        <taxon>Negativicutes</taxon>
        <taxon>Selenomonadales</taxon>
        <taxon>Selenomonadaceae</taxon>
        <taxon>Selenomonas</taxon>
    </lineage>
</organism>
<dbReference type="Proteomes" id="UP000004129">
    <property type="component" value="Unassembled WGS sequence"/>
</dbReference>
<reference evidence="2 3" key="1">
    <citation type="submission" date="2011-08" db="EMBL/GenBank/DDBJ databases">
        <title>The Genome Sequence of Selenomonas infelix ATCC 43532.</title>
        <authorList>
            <consortium name="The Broad Institute Genome Sequencing Platform"/>
            <person name="Earl A."/>
            <person name="Ward D."/>
            <person name="Feldgarden M."/>
            <person name="Gevers D."/>
            <person name="Izard J."/>
            <person name="Blanton J.M."/>
            <person name="Baranova O.V."/>
            <person name="Dewhirst F.E."/>
            <person name="Young S.K."/>
            <person name="Zeng Q."/>
            <person name="Gargeya S."/>
            <person name="Fitzgerald M."/>
            <person name="Haas B."/>
            <person name="Abouelleil A."/>
            <person name="Alvarado L."/>
            <person name="Arachchi H.M."/>
            <person name="Berlin A."/>
            <person name="Brown A."/>
            <person name="Chapman S.B."/>
            <person name="Chen Z."/>
            <person name="Dunbar C."/>
            <person name="Freedman E."/>
            <person name="Gearin G."/>
            <person name="Gellesch M."/>
            <person name="Goldberg J."/>
            <person name="Griggs A."/>
            <person name="Gujja S."/>
            <person name="Heiman D."/>
            <person name="Howarth C."/>
            <person name="Larson L."/>
            <person name="Lui A."/>
            <person name="MacDonald P.J.P."/>
            <person name="Montmayeur A."/>
            <person name="Murphy C."/>
            <person name="Neiman D."/>
            <person name="Pearson M."/>
            <person name="Priest M."/>
            <person name="Roberts A."/>
            <person name="Saif S."/>
            <person name="Shea T."/>
            <person name="Shenoy N."/>
            <person name="Sisk P."/>
            <person name="Stolte C."/>
            <person name="Sykes S."/>
            <person name="Wortman J."/>
            <person name="Nusbaum C."/>
            <person name="Birren B."/>
        </authorList>
    </citation>
    <scope>NUCLEOTIDE SEQUENCE [LARGE SCALE GENOMIC DNA]</scope>
    <source>
        <strain evidence="2 3">ATCC 43532</strain>
    </source>
</reference>
<dbReference type="HOGENOM" id="CLU_066192_44_5_9"/>
<dbReference type="InterPro" id="IPR001387">
    <property type="entry name" value="Cro/C1-type_HTH"/>
</dbReference>
<accession>G5GM83</accession>
<dbReference type="Pfam" id="PF01381">
    <property type="entry name" value="HTH_3"/>
    <property type="match status" value="1"/>
</dbReference>
<evidence type="ECO:0000313" key="3">
    <source>
        <dbReference type="Proteomes" id="UP000004129"/>
    </source>
</evidence>
<proteinExistence type="predicted"/>
<dbReference type="Gene3D" id="1.10.260.40">
    <property type="entry name" value="lambda repressor-like DNA-binding domains"/>
    <property type="match status" value="1"/>
</dbReference>
<dbReference type="SUPFAM" id="SSF47413">
    <property type="entry name" value="lambda repressor-like DNA-binding domains"/>
    <property type="match status" value="1"/>
</dbReference>
<sequence>MKWLTEMRIKGNLSQIEVAKKCAISRQYYNFIENGLRRPSPEVAKRIADVLGFGSEWYRLLEAEESANKKPASAG</sequence>
<dbReference type="RefSeq" id="WP_006691814.1">
    <property type="nucleotide sequence ID" value="NZ_JH376797.1"/>
</dbReference>
<gene>
    <name evidence="2" type="ORF">HMPREF9334_00364</name>
</gene>
<evidence type="ECO:0000259" key="1">
    <source>
        <dbReference type="PROSITE" id="PS50943"/>
    </source>
</evidence>